<sequence>MKTTTPSKTMTPLRKTAICLSAIGCALATAVEGASLSQAAPYNVFTFGDLTLTNVDSEGRVAVGGQANLTNFGIGSTFQGRAASAGDSLIVAGNLNYRGGEVHYGNAYYGGNLISAPAIPNGTLNQGNPLDFASAQSHLTRSSTYWSGLTANGATNDNYGGINLIGTDPDLNIFEVSGQMLSSAWGVTIDAPAGSTVLVNVNGADNQFKNLGISFSDINGDNTGTTNREHVLYNFFESSTLRIESISVQGSLLAPHADVAFNNGNLEGNLIANTVTGTGEAHDYLFEGTLPEETPVLPPISGRSLPFPGEGESAVPEPSTALLSALFGSLALLNRRRS</sequence>
<organism evidence="3 4">
    <name type="scientific">Roseibacillus ishigakijimensis</name>
    <dbReference type="NCBI Taxonomy" id="454146"/>
    <lineage>
        <taxon>Bacteria</taxon>
        <taxon>Pseudomonadati</taxon>
        <taxon>Verrucomicrobiota</taxon>
        <taxon>Verrucomicrobiia</taxon>
        <taxon>Verrucomicrobiales</taxon>
        <taxon>Verrucomicrobiaceae</taxon>
        <taxon>Roseibacillus</taxon>
    </lineage>
</organism>
<dbReference type="Pfam" id="PF20597">
    <property type="entry name" value="pAdhesive_15"/>
    <property type="match status" value="1"/>
</dbReference>
<dbReference type="Proteomes" id="UP000604083">
    <property type="component" value="Unassembled WGS sequence"/>
</dbReference>
<feature type="signal peptide" evidence="1">
    <location>
        <begin position="1"/>
        <end position="30"/>
    </location>
</feature>
<keyword evidence="1" id="KW-0732">Signal</keyword>
<evidence type="ECO:0000313" key="3">
    <source>
        <dbReference type="EMBL" id="MBK1833834.1"/>
    </source>
</evidence>
<comment type="caution">
    <text evidence="3">The sequence shown here is derived from an EMBL/GenBank/DDBJ whole genome shotgun (WGS) entry which is preliminary data.</text>
</comment>
<reference evidence="3" key="1">
    <citation type="submission" date="2021-01" db="EMBL/GenBank/DDBJ databases">
        <title>Modified the classification status of verrucomicrobia.</title>
        <authorList>
            <person name="Feng X."/>
        </authorList>
    </citation>
    <scope>NUCLEOTIDE SEQUENCE</scope>
    <source>
        <strain evidence="3">KCTC 12986</strain>
    </source>
</reference>
<dbReference type="EMBL" id="JAENIO010000014">
    <property type="protein sequence ID" value="MBK1833834.1"/>
    <property type="molecule type" value="Genomic_DNA"/>
</dbReference>
<gene>
    <name evidence="3" type="ORF">JIN78_07170</name>
</gene>
<evidence type="ECO:0000256" key="1">
    <source>
        <dbReference type="SAM" id="SignalP"/>
    </source>
</evidence>
<feature type="domain" description="Choice-of-anchor A" evidence="2">
    <location>
        <begin position="36"/>
        <end position="282"/>
    </location>
</feature>
<keyword evidence="4" id="KW-1185">Reference proteome</keyword>
<name>A0A934RLZ2_9BACT</name>
<evidence type="ECO:0000259" key="2">
    <source>
        <dbReference type="Pfam" id="PF20597"/>
    </source>
</evidence>
<dbReference type="RefSeq" id="WP_200391270.1">
    <property type="nucleotide sequence ID" value="NZ_JAENIO010000014.1"/>
</dbReference>
<dbReference type="NCBIfam" id="TIGR02595">
    <property type="entry name" value="PEP_CTERM"/>
    <property type="match status" value="1"/>
</dbReference>
<protein>
    <submittedName>
        <fullName evidence="3">Choice-of-anchor A family protein</fullName>
    </submittedName>
</protein>
<dbReference type="AlphaFoldDB" id="A0A934RLZ2"/>
<dbReference type="InterPro" id="IPR026588">
    <property type="entry name" value="Choice_anch_A"/>
</dbReference>
<accession>A0A934RLZ2</accession>
<dbReference type="NCBIfam" id="TIGR04215">
    <property type="entry name" value="choice_anch_A"/>
    <property type="match status" value="1"/>
</dbReference>
<dbReference type="InterPro" id="IPR013424">
    <property type="entry name" value="Ice-binding_C"/>
</dbReference>
<feature type="chain" id="PRO_5037045869" evidence="1">
    <location>
        <begin position="31"/>
        <end position="338"/>
    </location>
</feature>
<proteinExistence type="predicted"/>
<evidence type="ECO:0000313" key="4">
    <source>
        <dbReference type="Proteomes" id="UP000604083"/>
    </source>
</evidence>